<keyword evidence="4" id="KW-1185">Reference proteome</keyword>
<dbReference type="InterPro" id="IPR055481">
    <property type="entry name" value="DUF7053"/>
</dbReference>
<sequence>MLRKKEVYTTVTPIPGFIPRQLAIDILHSHSEVITLNPLVLDHKPIKAPRDAASDEYYSTWYEISQRIQYVPGIGKIGSGKINFNGCFHDMPWGLQTHTYAPMNIDIRIKYRIDGNQPGVEPPQPPEIGTAGLGIPADGLYLREDIEIRCNVTMVGFVKAQLKAASKEMVSRIIKKAELLDAGVLQAMIENGKLRTINPADRTTTGLSAVRSPTLASSPRLEPHSPPPNAYHIPRPSSAYGANPPVAPLARYSHHHSQSADLRLHHDAPQMSFIAELPGNFYHPNPPQQQPNNLAPPQPSPGLYPDRDSMSQPSSQQSPDPNSWRWSQGQRSPSSQQSSRPTSMASSEASSGFASPALDHKGFSSELPTHPETLEEHRGGGVLSKAAEATSQQRVKGPQAYQAYQPYTYNPQDYAPMGR</sequence>
<gene>
    <name evidence="3" type="ORF">LX32DRAFT_375743</name>
</gene>
<feature type="region of interest" description="Disordered" evidence="1">
    <location>
        <begin position="277"/>
        <end position="419"/>
    </location>
</feature>
<dbReference type="EMBL" id="MU842867">
    <property type="protein sequence ID" value="KAK2029189.1"/>
    <property type="molecule type" value="Genomic_DNA"/>
</dbReference>
<feature type="region of interest" description="Disordered" evidence="1">
    <location>
        <begin position="198"/>
        <end position="261"/>
    </location>
</feature>
<feature type="domain" description="DUF7053" evidence="2">
    <location>
        <begin position="3"/>
        <end position="178"/>
    </location>
</feature>
<proteinExistence type="predicted"/>
<evidence type="ECO:0000259" key="2">
    <source>
        <dbReference type="Pfam" id="PF23155"/>
    </source>
</evidence>
<feature type="compositionally biased region" description="Low complexity" evidence="1">
    <location>
        <begin position="398"/>
        <end position="412"/>
    </location>
</feature>
<protein>
    <recommendedName>
        <fullName evidence="2">DUF7053 domain-containing protein</fullName>
    </recommendedName>
</protein>
<dbReference type="Pfam" id="PF23155">
    <property type="entry name" value="DUF7053"/>
    <property type="match status" value="1"/>
</dbReference>
<dbReference type="AlphaFoldDB" id="A0AAD9M1G2"/>
<reference evidence="3" key="1">
    <citation type="submission" date="2021-06" db="EMBL/GenBank/DDBJ databases">
        <title>Comparative genomics, transcriptomics and evolutionary studies reveal genomic signatures of adaptation to plant cell wall in hemibiotrophic fungi.</title>
        <authorList>
            <consortium name="DOE Joint Genome Institute"/>
            <person name="Baroncelli R."/>
            <person name="Diaz J.F."/>
            <person name="Benocci T."/>
            <person name="Peng M."/>
            <person name="Battaglia E."/>
            <person name="Haridas S."/>
            <person name="Andreopoulos W."/>
            <person name="Labutti K."/>
            <person name="Pangilinan J."/>
            <person name="Floch G.L."/>
            <person name="Makela M.R."/>
            <person name="Henrissat B."/>
            <person name="Grigoriev I.V."/>
            <person name="Crouch J.A."/>
            <person name="De Vries R.P."/>
            <person name="Sukno S.A."/>
            <person name="Thon M.R."/>
        </authorList>
    </citation>
    <scope>NUCLEOTIDE SEQUENCE</scope>
    <source>
        <strain evidence="3">MAFF235873</strain>
    </source>
</reference>
<feature type="compositionally biased region" description="Low complexity" evidence="1">
    <location>
        <begin position="310"/>
        <end position="347"/>
    </location>
</feature>
<evidence type="ECO:0000256" key="1">
    <source>
        <dbReference type="SAM" id="MobiDB-lite"/>
    </source>
</evidence>
<dbReference type="PANTHER" id="PTHR38117:SF2">
    <property type="entry name" value="NACHT AND WD40 DOMAIN PROTEIN"/>
    <property type="match status" value="1"/>
</dbReference>
<dbReference type="PANTHER" id="PTHR38117">
    <property type="entry name" value="NACHT AND WD40 DOMAIN PROTEIN"/>
    <property type="match status" value="1"/>
</dbReference>
<dbReference type="Proteomes" id="UP001232148">
    <property type="component" value="Unassembled WGS sequence"/>
</dbReference>
<name>A0AAD9M1G2_9PEZI</name>
<comment type="caution">
    <text evidence="3">The sequence shown here is derived from an EMBL/GenBank/DDBJ whole genome shotgun (WGS) entry which is preliminary data.</text>
</comment>
<accession>A0AAD9M1G2</accession>
<evidence type="ECO:0000313" key="4">
    <source>
        <dbReference type="Proteomes" id="UP001232148"/>
    </source>
</evidence>
<evidence type="ECO:0000313" key="3">
    <source>
        <dbReference type="EMBL" id="KAK2029189.1"/>
    </source>
</evidence>
<organism evidence="3 4">
    <name type="scientific">Colletotrichum zoysiae</name>
    <dbReference type="NCBI Taxonomy" id="1216348"/>
    <lineage>
        <taxon>Eukaryota</taxon>
        <taxon>Fungi</taxon>
        <taxon>Dikarya</taxon>
        <taxon>Ascomycota</taxon>
        <taxon>Pezizomycotina</taxon>
        <taxon>Sordariomycetes</taxon>
        <taxon>Hypocreomycetidae</taxon>
        <taxon>Glomerellales</taxon>
        <taxon>Glomerellaceae</taxon>
        <taxon>Colletotrichum</taxon>
        <taxon>Colletotrichum graminicola species complex</taxon>
    </lineage>
</organism>
<feature type="compositionally biased region" description="Pro residues" evidence="1">
    <location>
        <begin position="284"/>
        <end position="302"/>
    </location>
</feature>